<reference evidence="3 4" key="1">
    <citation type="submission" date="2023-10" db="EMBL/GenBank/DDBJ databases">
        <title>Screening of Alkalihalobacillus lindianensis BZ-TG-R113 and Its Alleviation of Salt Stress on Rapeseed Growth.</title>
        <authorList>
            <person name="Zhao B."/>
            <person name="Guo T."/>
        </authorList>
    </citation>
    <scope>NUCLEOTIDE SEQUENCE [LARGE SCALE GENOMIC DNA]</scope>
    <source>
        <strain evidence="3 4">BZ-TG-R113</strain>
    </source>
</reference>
<dbReference type="PANTHER" id="PTHR43743:SF1">
    <property type="entry name" value="POTASSIUM-TRANSPORTING ATPASE ATP-BINDING SUBUNIT"/>
    <property type="match status" value="1"/>
</dbReference>
<keyword evidence="2" id="KW-1133">Transmembrane helix</keyword>
<keyword evidence="2" id="KW-0812">Transmembrane</keyword>
<evidence type="ECO:0000313" key="3">
    <source>
        <dbReference type="EMBL" id="MDV2687071.1"/>
    </source>
</evidence>
<dbReference type="InterPro" id="IPR006391">
    <property type="entry name" value="P-type_ATPase_bsu_IA"/>
</dbReference>
<proteinExistence type="predicted"/>
<evidence type="ECO:0000256" key="1">
    <source>
        <dbReference type="SAM" id="MobiDB-lite"/>
    </source>
</evidence>
<feature type="non-terminal residue" evidence="3">
    <location>
        <position position="1"/>
    </location>
</feature>
<evidence type="ECO:0000256" key="2">
    <source>
        <dbReference type="SAM" id="Phobius"/>
    </source>
</evidence>
<feature type="region of interest" description="Disordered" evidence="1">
    <location>
        <begin position="69"/>
        <end position="91"/>
    </location>
</feature>
<accession>A0ABU3XGQ1</accession>
<dbReference type="Proteomes" id="UP001287282">
    <property type="component" value="Unassembled WGS sequence"/>
</dbReference>
<keyword evidence="4" id="KW-1185">Reference proteome</keyword>
<dbReference type="PANTHER" id="PTHR43743">
    <property type="entry name" value="POTASSIUM-TRANSPORTING ATPASE ATP-BINDING SUBUNIT"/>
    <property type="match status" value="1"/>
</dbReference>
<gene>
    <name evidence="3" type="ORF">RYX56_22235</name>
</gene>
<sequence length="91" mass="10252">IKLNPIYMMKNPVMFVVEMGTIIVLLMMCMPNYFHAEGAFGYNLAVFVILLFTILFANFAEALAEGRGKAQADSLKKTKQETMAKVIQKDE</sequence>
<name>A0ABU3XGQ1_9BACI</name>
<comment type="caution">
    <text evidence="3">The sequence shown here is derived from an EMBL/GenBank/DDBJ whole genome shotgun (WGS) entry which is preliminary data.</text>
</comment>
<organism evidence="3 4">
    <name type="scientific">Alkalihalophilus lindianensis</name>
    <dbReference type="NCBI Taxonomy" id="1630542"/>
    <lineage>
        <taxon>Bacteria</taxon>
        <taxon>Bacillati</taxon>
        <taxon>Bacillota</taxon>
        <taxon>Bacilli</taxon>
        <taxon>Bacillales</taxon>
        <taxon>Bacillaceae</taxon>
        <taxon>Alkalihalophilus</taxon>
    </lineage>
</organism>
<dbReference type="EMBL" id="JAWJBA010000272">
    <property type="protein sequence ID" value="MDV2687071.1"/>
    <property type="molecule type" value="Genomic_DNA"/>
</dbReference>
<feature type="transmembrane region" description="Helical" evidence="2">
    <location>
        <begin position="12"/>
        <end position="34"/>
    </location>
</feature>
<protein>
    <submittedName>
        <fullName evidence="3">Potassium-transporting ATPase subunit B</fullName>
    </submittedName>
</protein>
<feature type="transmembrane region" description="Helical" evidence="2">
    <location>
        <begin position="40"/>
        <end position="60"/>
    </location>
</feature>
<evidence type="ECO:0000313" key="4">
    <source>
        <dbReference type="Proteomes" id="UP001287282"/>
    </source>
</evidence>
<feature type="non-terminal residue" evidence="3">
    <location>
        <position position="91"/>
    </location>
</feature>
<keyword evidence="2" id="KW-0472">Membrane</keyword>